<accession>A0AAW8YHJ6</accession>
<feature type="transmembrane region" description="Helical" evidence="5">
    <location>
        <begin position="171"/>
        <end position="190"/>
    </location>
</feature>
<keyword evidence="4 5" id="KW-0472">Membrane</keyword>
<evidence type="ECO:0000313" key="7">
    <source>
        <dbReference type="EMBL" id="MDV2621057.1"/>
    </source>
</evidence>
<dbReference type="GO" id="GO:0016020">
    <property type="term" value="C:membrane"/>
    <property type="evidence" value="ECO:0007669"/>
    <property type="project" value="UniProtKB-SubCell"/>
</dbReference>
<dbReference type="InterPro" id="IPR051784">
    <property type="entry name" value="Nod_factor_ABC_transporter"/>
</dbReference>
<dbReference type="Pfam" id="PF01061">
    <property type="entry name" value="ABC2_membrane"/>
    <property type="match status" value="1"/>
</dbReference>
<dbReference type="Proteomes" id="UP001280897">
    <property type="component" value="Unassembled WGS sequence"/>
</dbReference>
<proteinExistence type="predicted"/>
<gene>
    <name evidence="7" type="ORF">R0G89_04850</name>
</gene>
<dbReference type="GO" id="GO:0140359">
    <property type="term" value="F:ABC-type transporter activity"/>
    <property type="evidence" value="ECO:0007669"/>
    <property type="project" value="InterPro"/>
</dbReference>
<reference evidence="7" key="1">
    <citation type="journal article" date="2023" name="PeerJ">
        <title>Selection and evaluation of lactic acid bacteria from chicken feces in Thailand as potential probiotics.</title>
        <authorList>
            <person name="Khurajog B."/>
            <person name="Disastra Y."/>
            <person name="Lawwyne L.D."/>
            <person name="Sirichokchatchawan W."/>
            <person name="Niyomtham W."/>
            <person name="Yindee J."/>
            <person name="Hampson D.J."/>
            <person name="Prapasarakul N."/>
        </authorList>
    </citation>
    <scope>NUCLEOTIDE SEQUENCE</scope>
    <source>
        <strain evidence="7">BF9</strain>
    </source>
</reference>
<keyword evidence="3 5" id="KW-1133">Transmembrane helix</keyword>
<organism evidence="7 8">
    <name type="scientific">Pediococcus acidilactici</name>
    <dbReference type="NCBI Taxonomy" id="1254"/>
    <lineage>
        <taxon>Bacteria</taxon>
        <taxon>Bacillati</taxon>
        <taxon>Bacillota</taxon>
        <taxon>Bacilli</taxon>
        <taxon>Lactobacillales</taxon>
        <taxon>Lactobacillaceae</taxon>
        <taxon>Pediococcus</taxon>
        <taxon>Pediococcus acidilactici group</taxon>
    </lineage>
</organism>
<sequence length="286" mass="32201">MWSLTKRNLYLFFSSPSTIFFSLLGALIAFVLYTVFLRDNIDSALMLKNYNLLLDPWVIGGILTVTTITTTLTAFSQMIIDRGTKTLADFLITPVAYFKIQFSYIISAITISIVMQFGMLAIMYTYFSITDQLRFPFEQLVPLFLLIILSSLVWTAFSQFILSFVTRIETLGRLGTIIGTMSGFLAGVYLPSGMLPDSAQRFINLIPAIYNAALFRNLLMKKPLSQTFNSVQARHIFEKSMGVRININGPLTGSTMVIILFASFLGFSLLSLLLSKRSRNFITKQI</sequence>
<comment type="caution">
    <text evidence="7">The sequence shown here is derived from an EMBL/GenBank/DDBJ whole genome shotgun (WGS) entry which is preliminary data.</text>
</comment>
<protein>
    <submittedName>
        <fullName evidence="7">ABC transporter permease</fullName>
    </submittedName>
</protein>
<dbReference type="RefSeq" id="WP_036685512.1">
    <property type="nucleotide sequence ID" value="NZ_CP066046.1"/>
</dbReference>
<feature type="transmembrane region" description="Helical" evidence="5">
    <location>
        <begin position="251"/>
        <end position="274"/>
    </location>
</feature>
<dbReference type="PANTHER" id="PTHR43229:SF2">
    <property type="entry name" value="NODULATION PROTEIN J"/>
    <property type="match status" value="1"/>
</dbReference>
<evidence type="ECO:0000256" key="2">
    <source>
        <dbReference type="ARBA" id="ARBA00022692"/>
    </source>
</evidence>
<feature type="transmembrane region" description="Helical" evidence="5">
    <location>
        <begin position="12"/>
        <end position="36"/>
    </location>
</feature>
<dbReference type="EMBL" id="JAWJAV010000003">
    <property type="protein sequence ID" value="MDV2621057.1"/>
    <property type="molecule type" value="Genomic_DNA"/>
</dbReference>
<feature type="transmembrane region" description="Helical" evidence="5">
    <location>
        <begin position="100"/>
        <end position="127"/>
    </location>
</feature>
<name>A0AAW8YHJ6_PEDAC</name>
<feature type="domain" description="ABC-2 type transporter transmembrane" evidence="6">
    <location>
        <begin position="2"/>
        <end position="217"/>
    </location>
</feature>
<keyword evidence="2 5" id="KW-0812">Transmembrane</keyword>
<evidence type="ECO:0000256" key="5">
    <source>
        <dbReference type="SAM" id="Phobius"/>
    </source>
</evidence>
<dbReference type="AlphaFoldDB" id="A0AAW8YHJ6"/>
<evidence type="ECO:0000256" key="1">
    <source>
        <dbReference type="ARBA" id="ARBA00004141"/>
    </source>
</evidence>
<evidence type="ECO:0000313" key="8">
    <source>
        <dbReference type="Proteomes" id="UP001280897"/>
    </source>
</evidence>
<comment type="subcellular location">
    <subcellularLocation>
        <location evidence="1">Membrane</location>
        <topology evidence="1">Multi-pass membrane protein</topology>
    </subcellularLocation>
</comment>
<reference evidence="7" key="2">
    <citation type="submission" date="2023-10" db="EMBL/GenBank/DDBJ databases">
        <authorList>
            <person name="Khurajog B."/>
        </authorList>
    </citation>
    <scope>NUCLEOTIDE SEQUENCE</scope>
    <source>
        <strain evidence="7">BF9</strain>
    </source>
</reference>
<dbReference type="InterPro" id="IPR013525">
    <property type="entry name" value="ABC2_TM"/>
</dbReference>
<feature type="transmembrane region" description="Helical" evidence="5">
    <location>
        <begin position="139"/>
        <end position="165"/>
    </location>
</feature>
<dbReference type="PANTHER" id="PTHR43229">
    <property type="entry name" value="NODULATION PROTEIN J"/>
    <property type="match status" value="1"/>
</dbReference>
<evidence type="ECO:0000259" key="6">
    <source>
        <dbReference type="Pfam" id="PF01061"/>
    </source>
</evidence>
<feature type="transmembrane region" description="Helical" evidence="5">
    <location>
        <begin position="57"/>
        <end position="80"/>
    </location>
</feature>
<feature type="transmembrane region" description="Helical" evidence="5">
    <location>
        <begin position="202"/>
        <end position="219"/>
    </location>
</feature>
<evidence type="ECO:0000256" key="4">
    <source>
        <dbReference type="ARBA" id="ARBA00023136"/>
    </source>
</evidence>
<evidence type="ECO:0000256" key="3">
    <source>
        <dbReference type="ARBA" id="ARBA00022989"/>
    </source>
</evidence>